<sequence>MRQNGKNHQIKTPTDMYKNHKTMISTPNLHLQQNQIWNQEQL</sequence>
<proteinExistence type="predicted"/>
<accession>A0A0E9WH55</accession>
<dbReference type="EMBL" id="GBXM01019677">
    <property type="protein sequence ID" value="JAH88900.1"/>
    <property type="molecule type" value="Transcribed_RNA"/>
</dbReference>
<organism evidence="1">
    <name type="scientific">Anguilla anguilla</name>
    <name type="common">European freshwater eel</name>
    <name type="synonym">Muraena anguilla</name>
    <dbReference type="NCBI Taxonomy" id="7936"/>
    <lineage>
        <taxon>Eukaryota</taxon>
        <taxon>Metazoa</taxon>
        <taxon>Chordata</taxon>
        <taxon>Craniata</taxon>
        <taxon>Vertebrata</taxon>
        <taxon>Euteleostomi</taxon>
        <taxon>Actinopterygii</taxon>
        <taxon>Neopterygii</taxon>
        <taxon>Teleostei</taxon>
        <taxon>Anguilliformes</taxon>
        <taxon>Anguillidae</taxon>
        <taxon>Anguilla</taxon>
    </lineage>
</organism>
<reference evidence="1" key="2">
    <citation type="journal article" date="2015" name="Fish Shellfish Immunol.">
        <title>Early steps in the European eel (Anguilla anguilla)-Vibrio vulnificus interaction in the gills: Role of the RtxA13 toxin.</title>
        <authorList>
            <person name="Callol A."/>
            <person name="Pajuelo D."/>
            <person name="Ebbesson L."/>
            <person name="Teles M."/>
            <person name="MacKenzie S."/>
            <person name="Amaro C."/>
        </authorList>
    </citation>
    <scope>NUCLEOTIDE SEQUENCE</scope>
</reference>
<dbReference type="AlphaFoldDB" id="A0A0E9WH55"/>
<reference evidence="1" key="1">
    <citation type="submission" date="2014-11" db="EMBL/GenBank/DDBJ databases">
        <authorList>
            <person name="Amaro Gonzalez C."/>
        </authorList>
    </citation>
    <scope>NUCLEOTIDE SEQUENCE</scope>
</reference>
<name>A0A0E9WH55_ANGAN</name>
<evidence type="ECO:0000313" key="1">
    <source>
        <dbReference type="EMBL" id="JAH88900.1"/>
    </source>
</evidence>
<protein>
    <submittedName>
        <fullName evidence="1">Uncharacterized protein</fullName>
    </submittedName>
</protein>